<dbReference type="InterPro" id="IPR001190">
    <property type="entry name" value="SRCR"/>
</dbReference>
<evidence type="ECO:0000256" key="1">
    <source>
        <dbReference type="ARBA" id="ARBA00002219"/>
    </source>
</evidence>
<comment type="similarity">
    <text evidence="2">Belongs to the fucolectin family.</text>
</comment>
<dbReference type="PRINTS" id="PR00258">
    <property type="entry name" value="SPERACTRCPTR"/>
</dbReference>
<dbReference type="InterPro" id="IPR008979">
    <property type="entry name" value="Galactose-bd-like_sf"/>
</dbReference>
<dbReference type="GO" id="GO:0001868">
    <property type="term" value="P:regulation of complement activation, lectin pathway"/>
    <property type="evidence" value="ECO:0007669"/>
    <property type="project" value="UniProtKB-ARBA"/>
</dbReference>
<keyword evidence="7 8" id="KW-1015">Disulfide bond</keyword>
<comment type="caution">
    <text evidence="8">Lacks conserved residue(s) required for the propagation of feature annotation.</text>
</comment>
<reference evidence="10" key="2">
    <citation type="submission" date="2025-08" db="UniProtKB">
        <authorList>
            <consortium name="Ensembl"/>
        </authorList>
    </citation>
    <scope>IDENTIFICATION</scope>
</reference>
<dbReference type="GO" id="GO:0010185">
    <property type="term" value="P:regulation of cellular defense response"/>
    <property type="evidence" value="ECO:0007669"/>
    <property type="project" value="UniProtKB-ARBA"/>
</dbReference>
<evidence type="ECO:0000256" key="2">
    <source>
        <dbReference type="ARBA" id="ARBA00010147"/>
    </source>
</evidence>
<name>A0A8C9V282_SCLFO</name>
<keyword evidence="5" id="KW-0430">Lectin</keyword>
<evidence type="ECO:0000256" key="6">
    <source>
        <dbReference type="ARBA" id="ARBA00022837"/>
    </source>
</evidence>
<dbReference type="InterPro" id="IPR006585">
    <property type="entry name" value="FTP1"/>
</dbReference>
<evidence type="ECO:0000256" key="5">
    <source>
        <dbReference type="ARBA" id="ARBA00022734"/>
    </source>
</evidence>
<keyword evidence="6" id="KW-0106">Calcium</keyword>
<accession>A0A8C9V282</accession>
<dbReference type="Pfam" id="PF00530">
    <property type="entry name" value="SRCR"/>
    <property type="match status" value="1"/>
</dbReference>
<feature type="disulfide bond" evidence="8">
    <location>
        <begin position="66"/>
        <end position="76"/>
    </location>
</feature>
<comment type="subunit">
    <text evidence="3">Homotrimer.</text>
</comment>
<dbReference type="GO" id="GO:0046872">
    <property type="term" value="F:metal ion binding"/>
    <property type="evidence" value="ECO:0007669"/>
    <property type="project" value="UniProtKB-KW"/>
</dbReference>
<keyword evidence="11" id="KW-1185">Reference proteome</keyword>
<evidence type="ECO:0000259" key="9">
    <source>
        <dbReference type="PROSITE" id="PS50287"/>
    </source>
</evidence>
<organism evidence="10 11">
    <name type="scientific">Scleropages formosus</name>
    <name type="common">Asian bonytongue</name>
    <name type="synonym">Osteoglossum formosum</name>
    <dbReference type="NCBI Taxonomy" id="113540"/>
    <lineage>
        <taxon>Eukaryota</taxon>
        <taxon>Metazoa</taxon>
        <taxon>Chordata</taxon>
        <taxon>Craniata</taxon>
        <taxon>Vertebrata</taxon>
        <taxon>Euteleostomi</taxon>
        <taxon>Actinopterygii</taxon>
        <taxon>Neopterygii</taxon>
        <taxon>Teleostei</taxon>
        <taxon>Osteoglossocephala</taxon>
        <taxon>Osteoglossomorpha</taxon>
        <taxon>Osteoglossiformes</taxon>
        <taxon>Osteoglossidae</taxon>
        <taxon>Scleropages</taxon>
    </lineage>
</organism>
<dbReference type="SMART" id="SM00202">
    <property type="entry name" value="SR"/>
    <property type="match status" value="1"/>
</dbReference>
<dbReference type="Ensembl" id="ENSSFOT00015017244.2">
    <property type="protein sequence ID" value="ENSSFOP00015017051.2"/>
    <property type="gene ID" value="ENSSFOG00015010981.2"/>
</dbReference>
<sequence>MRLAEGCSGQLEVYYKGTWGNVCFNQIDTYTTSLLCQQLNCGTSGTVSNTRSRLKGSPNWLDNFKCRPHDSTLWQCPSAYWEERKCDEDEVASITCKQENFALKGTATQSSQFDSNGAAGKAIDGNRNTKYAERSCTHTKQDSKPWWRVDLHNVYTVTSVTITNRGDCCAQRINGAEIRVGNSLDDNGNQNSLYVVLPILMA</sequence>
<dbReference type="SUPFAM" id="SSF56487">
    <property type="entry name" value="SRCR-like"/>
    <property type="match status" value="1"/>
</dbReference>
<dbReference type="FunFam" id="3.10.250.10:FF:000012">
    <property type="entry name" value="CD163 molecule like 1"/>
    <property type="match status" value="1"/>
</dbReference>
<evidence type="ECO:0000256" key="7">
    <source>
        <dbReference type="ARBA" id="ARBA00023157"/>
    </source>
</evidence>
<dbReference type="OrthoDB" id="8909045at2759"/>
<dbReference type="InterPro" id="IPR036772">
    <property type="entry name" value="SRCR-like_dom_sf"/>
</dbReference>
<dbReference type="Pfam" id="PF22633">
    <property type="entry name" value="F5_F8_type_C_2"/>
    <property type="match status" value="1"/>
</dbReference>
<reference evidence="10" key="3">
    <citation type="submission" date="2025-09" db="UniProtKB">
        <authorList>
            <consortium name="Ensembl"/>
        </authorList>
    </citation>
    <scope>IDENTIFICATION</scope>
</reference>
<dbReference type="PANTHER" id="PTHR45713">
    <property type="entry name" value="FTP DOMAIN-CONTAINING PROTEIN"/>
    <property type="match status" value="1"/>
</dbReference>
<keyword evidence="4" id="KW-0479">Metal-binding</keyword>
<dbReference type="Gene3D" id="2.60.120.260">
    <property type="entry name" value="Galactose-binding domain-like"/>
    <property type="match status" value="1"/>
</dbReference>
<dbReference type="AlphaFoldDB" id="A0A8C9V282"/>
<protein>
    <recommendedName>
        <fullName evidence="9">SRCR domain-containing protein</fullName>
    </recommendedName>
</protein>
<dbReference type="GO" id="GO:0042806">
    <property type="term" value="F:fucose binding"/>
    <property type="evidence" value="ECO:0007669"/>
    <property type="project" value="UniProtKB-ARBA"/>
</dbReference>
<dbReference type="Proteomes" id="UP000694397">
    <property type="component" value="Chromosome 5"/>
</dbReference>
<evidence type="ECO:0000313" key="11">
    <source>
        <dbReference type="Proteomes" id="UP000694397"/>
    </source>
</evidence>
<dbReference type="InterPro" id="IPR051941">
    <property type="entry name" value="BG_Antigen-Binding_Lectin"/>
</dbReference>
<evidence type="ECO:0000256" key="8">
    <source>
        <dbReference type="PROSITE-ProRule" id="PRU00196"/>
    </source>
</evidence>
<dbReference type="GO" id="GO:0016020">
    <property type="term" value="C:membrane"/>
    <property type="evidence" value="ECO:0007669"/>
    <property type="project" value="InterPro"/>
</dbReference>
<dbReference type="PROSITE" id="PS50287">
    <property type="entry name" value="SRCR_2"/>
    <property type="match status" value="1"/>
</dbReference>
<evidence type="ECO:0000313" key="10">
    <source>
        <dbReference type="Ensembl" id="ENSSFOP00015017051.2"/>
    </source>
</evidence>
<dbReference type="PANTHER" id="PTHR45713:SF14">
    <property type="entry name" value="FUCOLECTIN-1-LIKE"/>
    <property type="match status" value="1"/>
</dbReference>
<dbReference type="SUPFAM" id="SSF49785">
    <property type="entry name" value="Galactose-binding domain-like"/>
    <property type="match status" value="1"/>
</dbReference>
<evidence type="ECO:0000256" key="4">
    <source>
        <dbReference type="ARBA" id="ARBA00022723"/>
    </source>
</evidence>
<dbReference type="Gene3D" id="3.10.250.10">
    <property type="entry name" value="SRCR-like domain"/>
    <property type="match status" value="1"/>
</dbReference>
<evidence type="ECO:0000256" key="3">
    <source>
        <dbReference type="ARBA" id="ARBA00011233"/>
    </source>
</evidence>
<dbReference type="GeneTree" id="ENSGT01060000248575"/>
<dbReference type="SMART" id="SM00607">
    <property type="entry name" value="FTP"/>
    <property type="match status" value="1"/>
</dbReference>
<reference evidence="10 11" key="1">
    <citation type="submission" date="2019-04" db="EMBL/GenBank/DDBJ databases">
        <authorList>
            <consortium name="Wellcome Sanger Institute Data Sharing"/>
        </authorList>
    </citation>
    <scope>NUCLEOTIDE SEQUENCE [LARGE SCALE GENOMIC DNA]</scope>
</reference>
<comment type="function">
    <text evidence="1">Acts as a defensive agent. Recognizes blood group fucosylated oligosaccharides including A, B, H and Lewis B-type antigens. Does not recognize Lewis A antigen and has low affinity for monovalent haptens.</text>
</comment>
<feature type="domain" description="SRCR" evidence="9">
    <location>
        <begin position="1"/>
        <end position="97"/>
    </location>
</feature>
<proteinExistence type="inferred from homology"/>